<proteinExistence type="predicted"/>
<dbReference type="EMBL" id="KL972878">
    <property type="protein sequence ID" value="KFK24034.1"/>
    <property type="molecule type" value="Genomic_DNA"/>
</dbReference>
<keyword evidence="2" id="KW-1185">Reference proteome</keyword>
<gene>
    <name evidence="1" type="ORF">AALP_AAs52007U000500</name>
</gene>
<dbReference type="Gramene" id="KFK24034">
    <property type="protein sequence ID" value="KFK24034"/>
    <property type="gene ID" value="AALP_AAs52007U000500"/>
</dbReference>
<organism evidence="1 2">
    <name type="scientific">Arabis alpina</name>
    <name type="common">Alpine rock-cress</name>
    <dbReference type="NCBI Taxonomy" id="50452"/>
    <lineage>
        <taxon>Eukaryota</taxon>
        <taxon>Viridiplantae</taxon>
        <taxon>Streptophyta</taxon>
        <taxon>Embryophyta</taxon>
        <taxon>Tracheophyta</taxon>
        <taxon>Spermatophyta</taxon>
        <taxon>Magnoliopsida</taxon>
        <taxon>eudicotyledons</taxon>
        <taxon>Gunneridae</taxon>
        <taxon>Pentapetalae</taxon>
        <taxon>rosids</taxon>
        <taxon>malvids</taxon>
        <taxon>Brassicales</taxon>
        <taxon>Brassicaceae</taxon>
        <taxon>Arabideae</taxon>
        <taxon>Arabis</taxon>
    </lineage>
</organism>
<accession>A0A087G2D2</accession>
<dbReference type="AlphaFoldDB" id="A0A087G2D2"/>
<name>A0A087G2D2_ARAAL</name>
<dbReference type="Proteomes" id="UP000029120">
    <property type="component" value="Unassembled WGS sequence"/>
</dbReference>
<evidence type="ECO:0000313" key="2">
    <source>
        <dbReference type="Proteomes" id="UP000029120"/>
    </source>
</evidence>
<evidence type="ECO:0000313" key="1">
    <source>
        <dbReference type="EMBL" id="KFK24034.1"/>
    </source>
</evidence>
<reference evidence="2" key="1">
    <citation type="journal article" date="2015" name="Nat. Plants">
        <title>Genome expansion of Arabis alpina linked with retrotransposition and reduced symmetric DNA methylation.</title>
        <authorList>
            <person name="Willing E.M."/>
            <person name="Rawat V."/>
            <person name="Mandakova T."/>
            <person name="Maumus F."/>
            <person name="James G.V."/>
            <person name="Nordstroem K.J."/>
            <person name="Becker C."/>
            <person name="Warthmann N."/>
            <person name="Chica C."/>
            <person name="Szarzynska B."/>
            <person name="Zytnicki M."/>
            <person name="Albani M.C."/>
            <person name="Kiefer C."/>
            <person name="Bergonzi S."/>
            <person name="Castaings L."/>
            <person name="Mateos J.L."/>
            <person name="Berns M.C."/>
            <person name="Bujdoso N."/>
            <person name="Piofczyk T."/>
            <person name="de Lorenzo L."/>
            <person name="Barrero-Sicilia C."/>
            <person name="Mateos I."/>
            <person name="Piednoel M."/>
            <person name="Hagmann J."/>
            <person name="Chen-Min-Tao R."/>
            <person name="Iglesias-Fernandez R."/>
            <person name="Schuster S.C."/>
            <person name="Alonso-Blanco C."/>
            <person name="Roudier F."/>
            <person name="Carbonero P."/>
            <person name="Paz-Ares J."/>
            <person name="Davis S.J."/>
            <person name="Pecinka A."/>
            <person name="Quesneville H."/>
            <person name="Colot V."/>
            <person name="Lysak M.A."/>
            <person name="Weigel D."/>
            <person name="Coupland G."/>
            <person name="Schneeberger K."/>
        </authorList>
    </citation>
    <scope>NUCLEOTIDE SEQUENCE [LARGE SCALE GENOMIC DNA]</scope>
    <source>
        <strain evidence="2">cv. Pajares</strain>
    </source>
</reference>
<sequence length="75" mass="8698">MLCIRTNKSKPLSGCKTSQNQTLDLFLHFSDLPLRWPDYLTATVRRPPFPLFAFSFSLFSLFCQIRSRSNVSRVV</sequence>
<protein>
    <submittedName>
        <fullName evidence="1">Uncharacterized protein</fullName>
    </submittedName>
</protein>